<reference evidence="2" key="2">
    <citation type="submission" date="2007-04" db="EMBL/GenBank/DDBJ databases">
        <title>Draft genome sequence of Bacteroides ovatus (ATCC 8483).</title>
        <authorList>
            <person name="Sudarsanam P."/>
            <person name="Ley R."/>
            <person name="Guruge J."/>
            <person name="Turnbaugh P.J."/>
            <person name="Mahowald M."/>
            <person name="Liep D."/>
            <person name="Gordon J."/>
        </authorList>
    </citation>
    <scope>NUCLEOTIDE SEQUENCE [LARGE SCALE GENOMIC DNA]</scope>
    <source>
        <strain evidence="2">ATCC 8483 / DSM 1896 / JCM 5824 / BCRC 10623 / CCUG 4943 / NCTC 11153</strain>
    </source>
</reference>
<dbReference type="Proteomes" id="UP000005475">
    <property type="component" value="Unassembled WGS sequence"/>
</dbReference>
<dbReference type="EMBL" id="AAXF02000041">
    <property type="protein sequence ID" value="EDO13137.1"/>
    <property type="molecule type" value="Genomic_DNA"/>
</dbReference>
<evidence type="ECO:0008006" key="3">
    <source>
        <dbReference type="Google" id="ProtNLM"/>
    </source>
</evidence>
<evidence type="ECO:0000313" key="2">
    <source>
        <dbReference type="Proteomes" id="UP000005475"/>
    </source>
</evidence>
<accession>A0AAN3AAS8</accession>
<proteinExistence type="predicted"/>
<name>A0AAN3AAS8_BACO1</name>
<reference evidence="1 2" key="1">
    <citation type="submission" date="2007-03" db="EMBL/GenBank/DDBJ databases">
        <authorList>
            <person name="Fulton L."/>
            <person name="Clifton S."/>
            <person name="Fulton B."/>
            <person name="Xu J."/>
            <person name="Minx P."/>
            <person name="Pepin K.H."/>
            <person name="Johnson M."/>
            <person name="Thiruvilangam P."/>
            <person name="Bhonagiri V."/>
            <person name="Nash W.E."/>
            <person name="Mardis E.R."/>
            <person name="Wilson R.K."/>
        </authorList>
    </citation>
    <scope>NUCLEOTIDE SEQUENCE [LARGE SCALE GENOMIC DNA]</scope>
    <source>
        <strain evidence="2">ATCC 8483 / DSM 1896 / JCM 5824 / BCRC 10623 / CCUG 4943 / NCTC 11153</strain>
    </source>
</reference>
<dbReference type="AlphaFoldDB" id="A0AAN3AAS8"/>
<evidence type="ECO:0000313" key="1">
    <source>
        <dbReference type="EMBL" id="EDO13137.1"/>
    </source>
</evidence>
<dbReference type="Gene3D" id="2.60.40.1120">
    <property type="entry name" value="Carboxypeptidase-like, regulatory domain"/>
    <property type="match status" value="1"/>
</dbReference>
<organism evidence="1 2">
    <name type="scientific">Bacteroides ovatus (strain ATCC 8483 / DSM 1896 / JCM 5824 / BCRC 10623 / CCUG 4943 / NCTC 11153)</name>
    <dbReference type="NCBI Taxonomy" id="411476"/>
    <lineage>
        <taxon>Bacteria</taxon>
        <taxon>Pseudomonadati</taxon>
        <taxon>Bacteroidota</taxon>
        <taxon>Bacteroidia</taxon>
        <taxon>Bacteroidales</taxon>
        <taxon>Bacteroidaceae</taxon>
        <taxon>Bacteroides</taxon>
    </lineage>
</organism>
<comment type="caution">
    <text evidence="1">The sequence shown here is derived from an EMBL/GenBank/DDBJ whole genome shotgun (WGS) entry which is preliminary data.</text>
</comment>
<sequence length="496" mass="56055">MELITLKEKNMNRARLYINIKLLLLAVLTLNLSGCELDERVDDLTGGYEGAFIDRLTGEKVATEYYGAKLKLLDLEYGNVAVPLEYNTLPEGTYRNTKVYPSRYKVWANGPFFELDTIYGDIRSFKKMDLIVTPNVTLKIKKVEVLYGITANVTFTYQVNDERSKNQEIGLVYGKEQYPGQRTAMNESESGSHTYKRIKKNLTELSGEFTETLFLNPNSTYYLRALGRTESAGDYWNYSEQTVINTTDIDLSSLPIEAAVGVSSATSAVLQWAFPPVVDEIKVSYTDRDGEEVMDKFKPTDYSYVANLPHNQKSTIKVQLLAKGVAGPEQTIEVQTKSLTDKYVPASNTRPENVPFYNDSEFKKSLSGEWALIYGPTIGEDWSTTDLRFEYFDWWDTWLIGFADRMPACQDIENFKSLTIQGEIQTLVDILPFVNLETLSIIKGKGFSVDKTINPKVDLTVLKKLKKLNTVIIGPDVPLTKKNFDDAGLTHLTITN</sequence>
<gene>
    <name evidence="1" type="ORF">BACOVA_01136</name>
</gene>
<protein>
    <recommendedName>
        <fullName evidence="3">DUF3823 domain-containing protein</fullName>
    </recommendedName>
</protein>